<dbReference type="Gene3D" id="3.20.20.60">
    <property type="entry name" value="Phosphoenolpyruvate-binding domains"/>
    <property type="match status" value="1"/>
</dbReference>
<dbReference type="PANTHER" id="PTHR42905">
    <property type="entry name" value="PHOSPHOENOLPYRUVATE CARBOXYLASE"/>
    <property type="match status" value="1"/>
</dbReference>
<organism evidence="1 2">
    <name type="scientific">Fodinicola feengrottensis</name>
    <dbReference type="NCBI Taxonomy" id="435914"/>
    <lineage>
        <taxon>Bacteria</taxon>
        <taxon>Bacillati</taxon>
        <taxon>Actinomycetota</taxon>
        <taxon>Actinomycetes</taxon>
        <taxon>Mycobacteriales</taxon>
        <taxon>Fodinicola</taxon>
    </lineage>
</organism>
<dbReference type="CDD" id="cd00377">
    <property type="entry name" value="ICL_PEPM"/>
    <property type="match status" value="1"/>
</dbReference>
<dbReference type="Gene3D" id="6.10.250.2750">
    <property type="match status" value="1"/>
</dbReference>
<dbReference type="RefSeq" id="WP_344314927.1">
    <property type="nucleotide sequence ID" value="NZ_BAAANY010000040.1"/>
</dbReference>
<dbReference type="EMBL" id="BAAANY010000040">
    <property type="protein sequence ID" value="GAA1716365.1"/>
    <property type="molecule type" value="Genomic_DNA"/>
</dbReference>
<keyword evidence="2" id="KW-1185">Reference proteome</keyword>
<accession>A0ABP4V6P7</accession>
<dbReference type="InterPro" id="IPR039556">
    <property type="entry name" value="ICL/PEPM"/>
</dbReference>
<dbReference type="SUPFAM" id="SSF51621">
    <property type="entry name" value="Phosphoenolpyruvate/pyruvate domain"/>
    <property type="match status" value="1"/>
</dbReference>
<dbReference type="InterPro" id="IPR015813">
    <property type="entry name" value="Pyrv/PenolPyrv_kinase-like_dom"/>
</dbReference>
<dbReference type="PANTHER" id="PTHR42905:SF16">
    <property type="entry name" value="CARBOXYPHOSPHONOENOLPYRUVATE PHOSPHONOMUTASE-LIKE PROTEIN (AFU_ORTHOLOGUE AFUA_5G07230)"/>
    <property type="match status" value="1"/>
</dbReference>
<keyword evidence="1" id="KW-0456">Lyase</keyword>
<reference evidence="2" key="1">
    <citation type="journal article" date="2019" name="Int. J. Syst. Evol. Microbiol.">
        <title>The Global Catalogue of Microorganisms (GCM) 10K type strain sequencing project: providing services to taxonomists for standard genome sequencing and annotation.</title>
        <authorList>
            <consortium name="The Broad Institute Genomics Platform"/>
            <consortium name="The Broad Institute Genome Sequencing Center for Infectious Disease"/>
            <person name="Wu L."/>
            <person name="Ma J."/>
        </authorList>
    </citation>
    <scope>NUCLEOTIDE SEQUENCE [LARGE SCALE GENOMIC DNA]</scope>
    <source>
        <strain evidence="2">JCM 14718</strain>
    </source>
</reference>
<protein>
    <submittedName>
        <fullName evidence="1">Isocitrate lyase/phosphoenolpyruvate mutase family protein</fullName>
    </submittedName>
</protein>
<evidence type="ECO:0000313" key="1">
    <source>
        <dbReference type="EMBL" id="GAA1716365.1"/>
    </source>
</evidence>
<sequence length="262" mass="26433">MNQRDKARIFRDLHSGPVLVLPNAWDVASARLVERAGAAAVATTSAGVSWSLGAADGGNLDRTSAIEAIARISDAVDVPVTADIEGGYSQHLDELAAVVRAVVAAGAVGVNFEDSASGALLSVQDQSARLAVVREAAGSDLFVNARTDVYLFGAGTVDETLHRAQAYLAAGADGIFVPGAADATTIGKLVNGIAGPLNVMVGPGALTVGELADLGVARVSVGQAIAQAAYALTSQAATELVTSGTYDTLADGLPYATLNALF</sequence>
<proteinExistence type="predicted"/>
<dbReference type="Proteomes" id="UP001500618">
    <property type="component" value="Unassembled WGS sequence"/>
</dbReference>
<evidence type="ECO:0000313" key="2">
    <source>
        <dbReference type="Proteomes" id="UP001500618"/>
    </source>
</evidence>
<dbReference type="InterPro" id="IPR040442">
    <property type="entry name" value="Pyrv_kinase-like_dom_sf"/>
</dbReference>
<gene>
    <name evidence="1" type="ORF">GCM10009765_76350</name>
</gene>
<dbReference type="Pfam" id="PF13714">
    <property type="entry name" value="PEP_mutase"/>
    <property type="match status" value="1"/>
</dbReference>
<comment type="caution">
    <text evidence="1">The sequence shown here is derived from an EMBL/GenBank/DDBJ whole genome shotgun (WGS) entry which is preliminary data.</text>
</comment>
<dbReference type="GO" id="GO:0016829">
    <property type="term" value="F:lyase activity"/>
    <property type="evidence" value="ECO:0007669"/>
    <property type="project" value="UniProtKB-KW"/>
</dbReference>
<name>A0ABP4V6P7_9ACTN</name>